<comment type="caution">
    <text evidence="11">The sequence shown here is derived from an EMBL/GenBank/DDBJ whole genome shotgun (WGS) entry which is preliminary data.</text>
</comment>
<reference evidence="12" key="1">
    <citation type="submission" date="2018-09" db="EMBL/GenBank/DDBJ databases">
        <authorList>
            <person name="Kim I."/>
        </authorList>
    </citation>
    <scope>NUCLEOTIDE SEQUENCE [LARGE SCALE GENOMIC DNA]</scope>
    <source>
        <strain evidence="12">DD4a</strain>
    </source>
</reference>
<evidence type="ECO:0000313" key="11">
    <source>
        <dbReference type="EMBL" id="RIX30379.1"/>
    </source>
</evidence>
<evidence type="ECO:0000256" key="5">
    <source>
        <dbReference type="ARBA" id="ARBA00022970"/>
    </source>
</evidence>
<feature type="transmembrane region" description="Helical" evidence="10">
    <location>
        <begin position="194"/>
        <end position="216"/>
    </location>
</feature>
<dbReference type="CDD" id="cd06582">
    <property type="entry name" value="TM_PBP1_LivH_like"/>
    <property type="match status" value="1"/>
</dbReference>
<feature type="transmembrane region" description="Helical" evidence="10">
    <location>
        <begin position="449"/>
        <end position="465"/>
    </location>
</feature>
<feature type="transmembrane region" description="Helical" evidence="10">
    <location>
        <begin position="228"/>
        <end position="257"/>
    </location>
</feature>
<evidence type="ECO:0000256" key="10">
    <source>
        <dbReference type="SAM" id="Phobius"/>
    </source>
</evidence>
<evidence type="ECO:0000256" key="7">
    <source>
        <dbReference type="ARBA" id="ARBA00023136"/>
    </source>
</evidence>
<evidence type="ECO:0000256" key="4">
    <source>
        <dbReference type="ARBA" id="ARBA00022692"/>
    </source>
</evidence>
<evidence type="ECO:0000256" key="9">
    <source>
        <dbReference type="SAM" id="MobiDB-lite"/>
    </source>
</evidence>
<sequence>MRRPLPRRSSHLRHDTTRRRSGPAALLTVIATAAFALILAFAGAAPANAASSPSPSPSSSAAQSIQVWIRKASDRSDVPGVKVTVSQGSFSQTVTSGDDGKALVPVPAAGTYKVDLDASSVPEGAGTVPTGLNPRQVVVSAGNQGVPAYYILVAPGGGATPTPGASGGASSGAGGGGSGADSGASLFDLIAPRIVTGLIFGLLLALASIGVSLIYGTTGLNNFAHGELVTFGALMGYVFSAVLGLPGVVAIIAATVLGGVFGYVQDLGLWRPLRRRGVALVPLMIVSIGLSLALRYLFQFIFGADQLVLPADNRAAFILGPVRLRSTDIISAVICIVLLLLVAFVLLRTRIGKATRAVSDNRSLAAASGIDVERVIRTVWVGAGSLAGLAGVLIGYYQSLRWDTGASILLLIFAAVTLGGFGTAFGALVGSLVIGVITDVSTVFIPNNLKYVAALVVLIAILLVRPQGILGKASRIG</sequence>
<protein>
    <submittedName>
        <fullName evidence="11">Branched-chain amino acid ABC transporter permease</fullName>
    </submittedName>
</protein>
<evidence type="ECO:0000313" key="12">
    <source>
        <dbReference type="Proteomes" id="UP000265742"/>
    </source>
</evidence>
<organism evidence="11 12">
    <name type="scientific">Amnibacterium setariae</name>
    <dbReference type="NCBI Taxonomy" id="2306585"/>
    <lineage>
        <taxon>Bacteria</taxon>
        <taxon>Bacillati</taxon>
        <taxon>Actinomycetota</taxon>
        <taxon>Actinomycetes</taxon>
        <taxon>Micrococcales</taxon>
        <taxon>Microbacteriaceae</taxon>
        <taxon>Amnibacterium</taxon>
    </lineage>
</organism>
<dbReference type="PANTHER" id="PTHR11795">
    <property type="entry name" value="BRANCHED-CHAIN AMINO ACID TRANSPORT SYSTEM PERMEASE PROTEIN LIVH"/>
    <property type="match status" value="1"/>
</dbReference>
<feature type="region of interest" description="Disordered" evidence="9">
    <location>
        <begin position="1"/>
        <end position="20"/>
    </location>
</feature>
<dbReference type="GO" id="GO:0022857">
    <property type="term" value="F:transmembrane transporter activity"/>
    <property type="evidence" value="ECO:0007669"/>
    <property type="project" value="InterPro"/>
</dbReference>
<dbReference type="OrthoDB" id="9807115at2"/>
<evidence type="ECO:0000256" key="6">
    <source>
        <dbReference type="ARBA" id="ARBA00022989"/>
    </source>
</evidence>
<accession>A0A3A1U7Y1</accession>
<evidence type="ECO:0000256" key="8">
    <source>
        <dbReference type="ARBA" id="ARBA00037998"/>
    </source>
</evidence>
<keyword evidence="3" id="KW-1003">Cell membrane</keyword>
<feature type="transmembrane region" description="Helical" evidence="10">
    <location>
        <begin position="409"/>
        <end position="437"/>
    </location>
</feature>
<comment type="subcellular location">
    <subcellularLocation>
        <location evidence="1">Cell membrane</location>
        <topology evidence="1">Multi-pass membrane protein</topology>
    </subcellularLocation>
</comment>
<keyword evidence="5" id="KW-0029">Amino-acid transport</keyword>
<keyword evidence="6 10" id="KW-1133">Transmembrane helix</keyword>
<feature type="transmembrane region" description="Helical" evidence="10">
    <location>
        <begin position="379"/>
        <end position="397"/>
    </location>
</feature>
<keyword evidence="4 10" id="KW-0812">Transmembrane</keyword>
<dbReference type="AlphaFoldDB" id="A0A3A1U7Y1"/>
<dbReference type="EMBL" id="QXTG01000001">
    <property type="protein sequence ID" value="RIX30379.1"/>
    <property type="molecule type" value="Genomic_DNA"/>
</dbReference>
<gene>
    <name evidence="11" type="ORF">D1781_02795</name>
</gene>
<feature type="transmembrane region" description="Helical" evidence="10">
    <location>
        <begin position="329"/>
        <end position="347"/>
    </location>
</feature>
<evidence type="ECO:0000256" key="3">
    <source>
        <dbReference type="ARBA" id="ARBA00022475"/>
    </source>
</evidence>
<dbReference type="InterPro" id="IPR001851">
    <property type="entry name" value="ABC_transp_permease"/>
</dbReference>
<keyword evidence="2" id="KW-0813">Transport</keyword>
<comment type="similarity">
    <text evidence="8">Belongs to the binding-protein-dependent transport system permease family. LivHM subfamily.</text>
</comment>
<evidence type="ECO:0000256" key="2">
    <source>
        <dbReference type="ARBA" id="ARBA00022448"/>
    </source>
</evidence>
<dbReference type="Pfam" id="PF02653">
    <property type="entry name" value="BPD_transp_2"/>
    <property type="match status" value="1"/>
</dbReference>
<dbReference type="InterPro" id="IPR052157">
    <property type="entry name" value="BCAA_transport_permease"/>
</dbReference>
<keyword evidence="7 10" id="KW-0472">Membrane</keyword>
<dbReference type="Proteomes" id="UP000265742">
    <property type="component" value="Unassembled WGS sequence"/>
</dbReference>
<proteinExistence type="inferred from homology"/>
<feature type="transmembrane region" description="Helical" evidence="10">
    <location>
        <begin position="277"/>
        <end position="298"/>
    </location>
</feature>
<dbReference type="PANTHER" id="PTHR11795:SF449">
    <property type="entry name" value="BRANCHED-CHAIN AMINO ACID TRANSPORT PERMEASE PROTEIN LIVH-RELATED"/>
    <property type="match status" value="1"/>
</dbReference>
<name>A0A3A1U7Y1_9MICO</name>
<evidence type="ECO:0000256" key="1">
    <source>
        <dbReference type="ARBA" id="ARBA00004651"/>
    </source>
</evidence>
<dbReference type="GO" id="GO:0005886">
    <property type="term" value="C:plasma membrane"/>
    <property type="evidence" value="ECO:0007669"/>
    <property type="project" value="UniProtKB-SubCell"/>
</dbReference>
<keyword evidence="12" id="KW-1185">Reference proteome</keyword>
<dbReference type="GO" id="GO:0006865">
    <property type="term" value="P:amino acid transport"/>
    <property type="evidence" value="ECO:0007669"/>
    <property type="project" value="UniProtKB-KW"/>
</dbReference>